<comment type="caution">
    <text evidence="2">The sequence shown here is derived from an EMBL/GenBank/DDBJ whole genome shotgun (WGS) entry which is preliminary data.</text>
</comment>
<dbReference type="EMBL" id="SWKV01000161">
    <property type="protein sequence ID" value="KAF3031334.1"/>
    <property type="molecule type" value="Genomic_DNA"/>
</dbReference>
<dbReference type="InterPro" id="IPR011333">
    <property type="entry name" value="SKP1/BTB/POZ_sf"/>
</dbReference>
<dbReference type="SMART" id="SM00225">
    <property type="entry name" value="BTB"/>
    <property type="match status" value="1"/>
</dbReference>
<proteinExistence type="predicted"/>
<dbReference type="PANTHER" id="PTHR14499:SF136">
    <property type="entry name" value="GH08630P"/>
    <property type="match status" value="1"/>
</dbReference>
<protein>
    <recommendedName>
        <fullName evidence="1">BTB domain-containing protein</fullName>
    </recommendedName>
</protein>
<dbReference type="GO" id="GO:0051260">
    <property type="term" value="P:protein homooligomerization"/>
    <property type="evidence" value="ECO:0007669"/>
    <property type="project" value="InterPro"/>
</dbReference>
<dbReference type="InterPro" id="IPR000210">
    <property type="entry name" value="BTB/POZ_dom"/>
</dbReference>
<keyword evidence="3" id="KW-1185">Reference proteome</keyword>
<name>A0A9P4WG15_9PLEO</name>
<reference evidence="2" key="1">
    <citation type="submission" date="2019-04" db="EMBL/GenBank/DDBJ databases">
        <title>Sequencing of skin fungus with MAO and IRED activity.</title>
        <authorList>
            <person name="Marsaioli A.J."/>
            <person name="Bonatto J.M.C."/>
            <person name="Reis Junior O."/>
        </authorList>
    </citation>
    <scope>NUCLEOTIDE SEQUENCE</scope>
    <source>
        <strain evidence="2">28M1</strain>
    </source>
</reference>
<gene>
    <name evidence="2" type="ORF">E8E12_001194</name>
</gene>
<dbReference type="Gene3D" id="3.30.710.10">
    <property type="entry name" value="Potassium Channel Kv1.1, Chain A"/>
    <property type="match status" value="1"/>
</dbReference>
<dbReference type="SUPFAM" id="SSF54695">
    <property type="entry name" value="POZ domain"/>
    <property type="match status" value="1"/>
</dbReference>
<dbReference type="PROSITE" id="PS50097">
    <property type="entry name" value="BTB"/>
    <property type="match status" value="1"/>
</dbReference>
<sequence length="166" mass="19492">MPSYTIILNVSGTRYRTHNATLQASPYFQNLMARWDDCCDRQEDGFYFVDADPGIFQHVLSFMRRSSQFPLFWTKATGFDYVLYNKLEAEANYFLLHDLRDWIRRKCYLEAVKMVIEVETISEHELGARQNPSPYDRDAELQVFFGSYRERSDFEIRAPSIAAIGT</sequence>
<dbReference type="Pfam" id="PF02214">
    <property type="entry name" value="BTB_2"/>
    <property type="match status" value="1"/>
</dbReference>
<dbReference type="PANTHER" id="PTHR14499">
    <property type="entry name" value="POTASSIUM CHANNEL TETRAMERIZATION DOMAIN-CONTAINING"/>
    <property type="match status" value="1"/>
</dbReference>
<dbReference type="OrthoDB" id="2414723at2759"/>
<dbReference type="InterPro" id="IPR003131">
    <property type="entry name" value="T1-type_BTB"/>
</dbReference>
<dbReference type="AlphaFoldDB" id="A0A9P4WG15"/>
<evidence type="ECO:0000313" key="3">
    <source>
        <dbReference type="Proteomes" id="UP000758155"/>
    </source>
</evidence>
<accession>A0A9P4WG15</accession>
<feature type="domain" description="BTB" evidence="1">
    <location>
        <begin position="4"/>
        <end position="64"/>
    </location>
</feature>
<evidence type="ECO:0000313" key="2">
    <source>
        <dbReference type="EMBL" id="KAF3031334.1"/>
    </source>
</evidence>
<evidence type="ECO:0000259" key="1">
    <source>
        <dbReference type="PROSITE" id="PS50097"/>
    </source>
</evidence>
<dbReference type="Proteomes" id="UP000758155">
    <property type="component" value="Unassembled WGS sequence"/>
</dbReference>
<organism evidence="2 3">
    <name type="scientific">Didymella heteroderae</name>
    <dbReference type="NCBI Taxonomy" id="1769908"/>
    <lineage>
        <taxon>Eukaryota</taxon>
        <taxon>Fungi</taxon>
        <taxon>Dikarya</taxon>
        <taxon>Ascomycota</taxon>
        <taxon>Pezizomycotina</taxon>
        <taxon>Dothideomycetes</taxon>
        <taxon>Pleosporomycetidae</taxon>
        <taxon>Pleosporales</taxon>
        <taxon>Pleosporineae</taxon>
        <taxon>Didymellaceae</taxon>
        <taxon>Didymella</taxon>
    </lineage>
</organism>